<evidence type="ECO:0000256" key="2">
    <source>
        <dbReference type="SAM" id="Phobius"/>
    </source>
</evidence>
<gene>
    <name evidence="4" type="ORF">ACFPZF_31970</name>
</gene>
<keyword evidence="2" id="KW-0472">Membrane</keyword>
<dbReference type="PANTHER" id="PTHR22911:SF79">
    <property type="entry name" value="MOBA-LIKE NTP TRANSFERASE DOMAIN-CONTAINING PROTEIN"/>
    <property type="match status" value="1"/>
</dbReference>
<name>A0ABW0VMZ7_9ACTN</name>
<keyword evidence="5" id="KW-1185">Reference proteome</keyword>
<feature type="transmembrane region" description="Helical" evidence="2">
    <location>
        <begin position="193"/>
        <end position="213"/>
    </location>
</feature>
<evidence type="ECO:0000256" key="1">
    <source>
        <dbReference type="ARBA" id="ARBA00007362"/>
    </source>
</evidence>
<feature type="transmembrane region" description="Helical" evidence="2">
    <location>
        <begin position="78"/>
        <end position="98"/>
    </location>
</feature>
<feature type="transmembrane region" description="Helical" evidence="2">
    <location>
        <begin position="284"/>
        <end position="302"/>
    </location>
</feature>
<dbReference type="Pfam" id="PF00892">
    <property type="entry name" value="EamA"/>
    <property type="match status" value="2"/>
</dbReference>
<sequence>MSVSRTALPVGRGLLYITAAATAWGTAGAAAALLYGRSGLGPMALTFWRSAGGVLLLLAARAVGGTPVRSGPLTRRRLGRFLVNGLGLTLFQAAYFLAVRETGLAVATVVTLGAAPVLVALGARLLMGERLGAAGAVAVTGALTGLAVLVLGDGGSGEVRPVGIGWALASAAGYACITLYTRHLGRGGQAESAYLTTLCSFGICAVCLLPFALSEGLWPAGAELGRTMALLGYLASVPTALAYALYFAGAAVVRAATASVIALIEPVSATVIAVALLGERPTPATLIGAAVLLASVSGLALAEARTAIGVSGARGTARPANS</sequence>
<organism evidence="4 5">
    <name type="scientific">Kitasatospora cinereorecta</name>
    <dbReference type="NCBI Taxonomy" id="285560"/>
    <lineage>
        <taxon>Bacteria</taxon>
        <taxon>Bacillati</taxon>
        <taxon>Actinomycetota</taxon>
        <taxon>Actinomycetes</taxon>
        <taxon>Kitasatosporales</taxon>
        <taxon>Streptomycetaceae</taxon>
        <taxon>Kitasatospora</taxon>
    </lineage>
</organism>
<feature type="transmembrane region" description="Helical" evidence="2">
    <location>
        <begin position="47"/>
        <end position="66"/>
    </location>
</feature>
<feature type="transmembrane region" description="Helical" evidence="2">
    <location>
        <begin position="133"/>
        <end position="151"/>
    </location>
</feature>
<feature type="domain" description="EamA" evidence="3">
    <location>
        <begin position="12"/>
        <end position="150"/>
    </location>
</feature>
<dbReference type="SUPFAM" id="SSF103481">
    <property type="entry name" value="Multidrug resistance efflux transporter EmrE"/>
    <property type="match status" value="2"/>
</dbReference>
<dbReference type="RefSeq" id="WP_346144607.1">
    <property type="nucleotide sequence ID" value="NZ_BAAAUA010000017.1"/>
</dbReference>
<proteinExistence type="inferred from homology"/>
<feature type="transmembrane region" description="Helical" evidence="2">
    <location>
        <begin position="14"/>
        <end position="35"/>
    </location>
</feature>
<protein>
    <submittedName>
        <fullName evidence="4">DMT family transporter</fullName>
    </submittedName>
</protein>
<comment type="caution">
    <text evidence="4">The sequence shown here is derived from an EMBL/GenBank/DDBJ whole genome shotgun (WGS) entry which is preliminary data.</text>
</comment>
<dbReference type="InterPro" id="IPR037185">
    <property type="entry name" value="EmrE-like"/>
</dbReference>
<evidence type="ECO:0000313" key="5">
    <source>
        <dbReference type="Proteomes" id="UP001596066"/>
    </source>
</evidence>
<evidence type="ECO:0000259" key="3">
    <source>
        <dbReference type="Pfam" id="PF00892"/>
    </source>
</evidence>
<feature type="transmembrane region" description="Helical" evidence="2">
    <location>
        <begin position="104"/>
        <end position="126"/>
    </location>
</feature>
<keyword evidence="2" id="KW-0812">Transmembrane</keyword>
<feature type="transmembrane region" description="Helical" evidence="2">
    <location>
        <begin position="163"/>
        <end position="181"/>
    </location>
</feature>
<feature type="transmembrane region" description="Helical" evidence="2">
    <location>
        <begin position="233"/>
        <end position="253"/>
    </location>
</feature>
<keyword evidence="2" id="KW-1133">Transmembrane helix</keyword>
<reference evidence="5" key="1">
    <citation type="journal article" date="2019" name="Int. J. Syst. Evol. Microbiol.">
        <title>The Global Catalogue of Microorganisms (GCM) 10K type strain sequencing project: providing services to taxonomists for standard genome sequencing and annotation.</title>
        <authorList>
            <consortium name="The Broad Institute Genomics Platform"/>
            <consortium name="The Broad Institute Genome Sequencing Center for Infectious Disease"/>
            <person name="Wu L."/>
            <person name="Ma J."/>
        </authorList>
    </citation>
    <scope>NUCLEOTIDE SEQUENCE [LARGE SCALE GENOMIC DNA]</scope>
    <source>
        <strain evidence="5">CGMCC 4.1622</strain>
    </source>
</reference>
<feature type="domain" description="EamA" evidence="3">
    <location>
        <begin position="163"/>
        <end position="298"/>
    </location>
</feature>
<dbReference type="Proteomes" id="UP001596066">
    <property type="component" value="Unassembled WGS sequence"/>
</dbReference>
<dbReference type="InterPro" id="IPR000620">
    <property type="entry name" value="EamA_dom"/>
</dbReference>
<accession>A0ABW0VMZ7</accession>
<dbReference type="PANTHER" id="PTHR22911">
    <property type="entry name" value="ACYL-MALONYL CONDENSING ENZYME-RELATED"/>
    <property type="match status" value="1"/>
</dbReference>
<comment type="similarity">
    <text evidence="1">Belongs to the EamA transporter family.</text>
</comment>
<feature type="transmembrane region" description="Helical" evidence="2">
    <location>
        <begin position="260"/>
        <end position="278"/>
    </location>
</feature>
<evidence type="ECO:0000313" key="4">
    <source>
        <dbReference type="EMBL" id="MFC5645956.1"/>
    </source>
</evidence>
<dbReference type="EMBL" id="JBHSOC010000086">
    <property type="protein sequence ID" value="MFC5645956.1"/>
    <property type="molecule type" value="Genomic_DNA"/>
</dbReference>